<dbReference type="GO" id="GO:0005886">
    <property type="term" value="C:plasma membrane"/>
    <property type="evidence" value="ECO:0007669"/>
    <property type="project" value="UniProtKB-SubCell"/>
</dbReference>
<gene>
    <name evidence="8" type="ORF">DSM106972_014440</name>
</gene>
<keyword evidence="3" id="KW-1003">Cell membrane</keyword>
<evidence type="ECO:0000256" key="1">
    <source>
        <dbReference type="ARBA" id="ARBA00004651"/>
    </source>
</evidence>
<dbReference type="InterPro" id="IPR050833">
    <property type="entry name" value="Poly_Biosynth_Transport"/>
</dbReference>
<dbReference type="EMBL" id="RSCL01000003">
    <property type="protein sequence ID" value="RUT08276.1"/>
    <property type="molecule type" value="Genomic_DNA"/>
</dbReference>
<keyword evidence="9" id="KW-1185">Reference proteome</keyword>
<sequence length="459" mass="51735">MRVLLPQPMTTLKKPTLKKLAIRGAMWTIIGYGASQFARLVANIILTRLLVPEFFGLMAVVNTLLMGIELFSDLGIGQSIIQNKRGEEREFFNTAWTLQATRGFWVWFICLAITYPAAQFYNEPRLLWLVPIMGLTSIILGFASPAPALLNRRMEVGKVIMFDFIVQILSLIVLITLAWWLRSLWAFAISGLIGGTIRAIGSFFLIPEQRPKFSWDKAALKELLSFGRWMFIATAIMFLAEQSDRLILGKLLSFQTVGVYTIAATLANMPREVIKTLSYRVIFPTISNQTDLPRETLRAKIVRQRRLIVFACGVLLAILVNIGDFVIARLYDQRYAEAIWMMPILSCGVWFSILYYTTSPALLALGKPLYSAQSNLLRFLLISIGMPLAFTTQGILGVIVVIALSDFPLYLGNLYGLWCEKLFCFIQDVQATILFVAMLALFVLIRSSLGFGTPFQIFM</sequence>
<evidence type="ECO:0000256" key="7">
    <source>
        <dbReference type="SAM" id="Phobius"/>
    </source>
</evidence>
<feature type="transmembrane region" description="Helical" evidence="7">
    <location>
        <begin position="127"/>
        <end position="150"/>
    </location>
</feature>
<evidence type="ECO:0000256" key="5">
    <source>
        <dbReference type="ARBA" id="ARBA00022989"/>
    </source>
</evidence>
<evidence type="ECO:0000256" key="6">
    <source>
        <dbReference type="ARBA" id="ARBA00023136"/>
    </source>
</evidence>
<reference evidence="8" key="2">
    <citation type="journal article" date="2019" name="Genome Biol. Evol.">
        <title>Day and night: Metabolic profiles and evolutionary relationships of six axenic non-marine cyanobacteria.</title>
        <authorList>
            <person name="Will S.E."/>
            <person name="Henke P."/>
            <person name="Boedeker C."/>
            <person name="Huang S."/>
            <person name="Brinkmann H."/>
            <person name="Rohde M."/>
            <person name="Jarek M."/>
            <person name="Friedl T."/>
            <person name="Seufert S."/>
            <person name="Schumacher M."/>
            <person name="Overmann J."/>
            <person name="Neumann-Schaal M."/>
            <person name="Petersen J."/>
        </authorList>
    </citation>
    <scope>NUCLEOTIDE SEQUENCE [LARGE SCALE GENOMIC DNA]</scope>
    <source>
        <strain evidence="8">PCC 7102</strain>
    </source>
</reference>
<evidence type="ECO:0000313" key="9">
    <source>
        <dbReference type="Proteomes" id="UP000271624"/>
    </source>
</evidence>
<feature type="transmembrane region" description="Helical" evidence="7">
    <location>
        <begin position="379"/>
        <end position="405"/>
    </location>
</feature>
<accession>A0A433VQ87</accession>
<reference evidence="8" key="1">
    <citation type="submission" date="2018-12" db="EMBL/GenBank/DDBJ databases">
        <authorList>
            <person name="Will S."/>
            <person name="Neumann-Schaal M."/>
            <person name="Henke P."/>
        </authorList>
    </citation>
    <scope>NUCLEOTIDE SEQUENCE</scope>
    <source>
        <strain evidence="8">PCC 7102</strain>
    </source>
</reference>
<keyword evidence="5 7" id="KW-1133">Transmembrane helix</keyword>
<feature type="transmembrane region" description="Helical" evidence="7">
    <location>
        <begin position="339"/>
        <end position="358"/>
    </location>
</feature>
<feature type="transmembrane region" description="Helical" evidence="7">
    <location>
        <begin position="218"/>
        <end position="240"/>
    </location>
</feature>
<feature type="transmembrane region" description="Helical" evidence="7">
    <location>
        <begin position="54"/>
        <end position="76"/>
    </location>
</feature>
<feature type="transmembrane region" description="Helical" evidence="7">
    <location>
        <begin position="425"/>
        <end position="445"/>
    </location>
</feature>
<name>A0A433VQ87_9CYAN</name>
<evidence type="ECO:0000256" key="2">
    <source>
        <dbReference type="ARBA" id="ARBA00007430"/>
    </source>
</evidence>
<evidence type="ECO:0008006" key="10">
    <source>
        <dbReference type="Google" id="ProtNLM"/>
    </source>
</evidence>
<feature type="transmembrane region" description="Helical" evidence="7">
    <location>
        <begin position="20"/>
        <end position="42"/>
    </location>
</feature>
<evidence type="ECO:0000256" key="4">
    <source>
        <dbReference type="ARBA" id="ARBA00022692"/>
    </source>
</evidence>
<proteinExistence type="inferred from homology"/>
<organism evidence="8 9">
    <name type="scientific">Dulcicalothrix desertica PCC 7102</name>
    <dbReference type="NCBI Taxonomy" id="232991"/>
    <lineage>
        <taxon>Bacteria</taxon>
        <taxon>Bacillati</taxon>
        <taxon>Cyanobacteriota</taxon>
        <taxon>Cyanophyceae</taxon>
        <taxon>Nostocales</taxon>
        <taxon>Calotrichaceae</taxon>
        <taxon>Dulcicalothrix</taxon>
    </lineage>
</organism>
<feature type="transmembrane region" description="Helical" evidence="7">
    <location>
        <begin position="162"/>
        <end position="181"/>
    </location>
</feature>
<evidence type="ECO:0000256" key="3">
    <source>
        <dbReference type="ARBA" id="ARBA00022475"/>
    </source>
</evidence>
<keyword evidence="6 7" id="KW-0472">Membrane</keyword>
<protein>
    <recommendedName>
        <fullName evidence="10">Polysaccharide biosynthesis protein</fullName>
    </recommendedName>
</protein>
<feature type="transmembrane region" description="Helical" evidence="7">
    <location>
        <begin position="307"/>
        <end position="327"/>
    </location>
</feature>
<dbReference type="Pfam" id="PF13440">
    <property type="entry name" value="Polysacc_synt_3"/>
    <property type="match status" value="1"/>
</dbReference>
<comment type="subcellular location">
    <subcellularLocation>
        <location evidence="1">Cell membrane</location>
        <topology evidence="1">Multi-pass membrane protein</topology>
    </subcellularLocation>
</comment>
<feature type="transmembrane region" description="Helical" evidence="7">
    <location>
        <begin position="187"/>
        <end position="206"/>
    </location>
</feature>
<dbReference type="PANTHER" id="PTHR30250:SF10">
    <property type="entry name" value="LIPOPOLYSACCHARIDE BIOSYNTHESIS PROTEIN WZXC"/>
    <property type="match status" value="1"/>
</dbReference>
<dbReference type="AlphaFoldDB" id="A0A433VQ87"/>
<comment type="similarity">
    <text evidence="2">Belongs to the polysaccharide synthase family.</text>
</comment>
<evidence type="ECO:0000313" key="8">
    <source>
        <dbReference type="EMBL" id="RUT08276.1"/>
    </source>
</evidence>
<dbReference type="Proteomes" id="UP000271624">
    <property type="component" value="Unassembled WGS sequence"/>
</dbReference>
<comment type="caution">
    <text evidence="8">The sequence shown here is derived from an EMBL/GenBank/DDBJ whole genome shotgun (WGS) entry which is preliminary data.</text>
</comment>
<keyword evidence="4 7" id="KW-0812">Transmembrane</keyword>
<dbReference type="PANTHER" id="PTHR30250">
    <property type="entry name" value="PST FAMILY PREDICTED COLANIC ACID TRANSPORTER"/>
    <property type="match status" value="1"/>
</dbReference>
<feature type="transmembrane region" description="Helical" evidence="7">
    <location>
        <begin position="104"/>
        <end position="121"/>
    </location>
</feature>